<evidence type="ECO:0008006" key="3">
    <source>
        <dbReference type="Google" id="ProtNLM"/>
    </source>
</evidence>
<evidence type="ECO:0000256" key="1">
    <source>
        <dbReference type="SAM" id="Phobius"/>
    </source>
</evidence>
<accession>A0A0F9P4I3</accession>
<protein>
    <recommendedName>
        <fullName evidence="3">Transmembrane protein</fullName>
    </recommendedName>
</protein>
<evidence type="ECO:0000313" key="2">
    <source>
        <dbReference type="EMBL" id="KKN26750.1"/>
    </source>
</evidence>
<dbReference type="EMBL" id="LAZR01002697">
    <property type="protein sequence ID" value="KKN26750.1"/>
    <property type="molecule type" value="Genomic_DNA"/>
</dbReference>
<keyword evidence="1" id="KW-0812">Transmembrane</keyword>
<organism evidence="2">
    <name type="scientific">marine sediment metagenome</name>
    <dbReference type="NCBI Taxonomy" id="412755"/>
    <lineage>
        <taxon>unclassified sequences</taxon>
        <taxon>metagenomes</taxon>
        <taxon>ecological metagenomes</taxon>
    </lineage>
</organism>
<dbReference type="AlphaFoldDB" id="A0A0F9P4I3"/>
<comment type="caution">
    <text evidence="2">The sequence shown here is derived from an EMBL/GenBank/DDBJ whole genome shotgun (WGS) entry which is preliminary data.</text>
</comment>
<proteinExistence type="predicted"/>
<gene>
    <name evidence="2" type="ORF">LCGC14_0871580</name>
</gene>
<keyword evidence="1" id="KW-1133">Transmembrane helix</keyword>
<feature type="transmembrane region" description="Helical" evidence="1">
    <location>
        <begin position="24"/>
        <end position="45"/>
    </location>
</feature>
<reference evidence="2" key="1">
    <citation type="journal article" date="2015" name="Nature">
        <title>Complex archaea that bridge the gap between prokaryotes and eukaryotes.</title>
        <authorList>
            <person name="Spang A."/>
            <person name="Saw J.H."/>
            <person name="Jorgensen S.L."/>
            <person name="Zaremba-Niedzwiedzka K."/>
            <person name="Martijn J."/>
            <person name="Lind A.E."/>
            <person name="van Eijk R."/>
            <person name="Schleper C."/>
            <person name="Guy L."/>
            <person name="Ettema T.J."/>
        </authorList>
    </citation>
    <scope>NUCLEOTIDE SEQUENCE</scope>
</reference>
<name>A0A0F9P4I3_9ZZZZ</name>
<keyword evidence="1" id="KW-0472">Membrane</keyword>
<sequence length="67" mass="8002">MSDPRPKELIQTEKLMYNGKVEEAFPIIFVNLILMLTRKMMYTVWIPMNSKHSQNYMLEMLPILNLI</sequence>